<feature type="signal peptide" evidence="1">
    <location>
        <begin position="1"/>
        <end position="17"/>
    </location>
</feature>
<dbReference type="Pfam" id="PF02520">
    <property type="entry name" value="ANIS5_cation-bd"/>
    <property type="match status" value="1"/>
</dbReference>
<dbReference type="WBParaSite" id="L893_g24139.t1">
    <property type="protein sequence ID" value="L893_g24139.t1"/>
    <property type="gene ID" value="L893_g24139"/>
</dbReference>
<feature type="chain" id="PRO_5009313145" evidence="1">
    <location>
        <begin position="18"/>
        <end position="154"/>
    </location>
</feature>
<evidence type="ECO:0000259" key="2">
    <source>
        <dbReference type="Pfam" id="PF02520"/>
    </source>
</evidence>
<keyword evidence="3" id="KW-1185">Reference proteome</keyword>
<sequence>MIKAAVLLCLLAAFVVADWRKAPVPIFLAEASDAAKDAYYSIITSTENVGLKKQQIADLIKEQPAKIQEAYKKFIAEMEERRQAFGTSVNAQMEHLSADARAAIGDIHKIRSDETLTASQKQGQVRKVLADLSPEDRKSVIGVMHKFNVPAIKN</sequence>
<dbReference type="Proteomes" id="UP000095287">
    <property type="component" value="Unplaced"/>
</dbReference>
<reference evidence="4" key="1">
    <citation type="submission" date="2016-11" db="UniProtKB">
        <authorList>
            <consortium name="WormBaseParasite"/>
        </authorList>
    </citation>
    <scope>IDENTIFICATION</scope>
</reference>
<evidence type="ECO:0000313" key="3">
    <source>
        <dbReference type="Proteomes" id="UP000095287"/>
    </source>
</evidence>
<dbReference type="PANTHER" id="PTHR21593:SF36">
    <property type="entry name" value="DUF148 DOMAIN-CONTAINING PROTEIN-RELATED"/>
    <property type="match status" value="1"/>
</dbReference>
<evidence type="ECO:0000256" key="1">
    <source>
        <dbReference type="SAM" id="SignalP"/>
    </source>
</evidence>
<feature type="domain" description="SXP/RAL-2 family protein Ani s 5-like cation-binding" evidence="2">
    <location>
        <begin position="35"/>
        <end position="130"/>
    </location>
</feature>
<dbReference type="InterPro" id="IPR052823">
    <property type="entry name" value="SXP/RAL-2_related"/>
</dbReference>
<dbReference type="PANTHER" id="PTHR21593">
    <property type="entry name" value="PRION-LIKE- Q/N-RICH -DOMAIN-BEARING PROTEIN PROTEIN"/>
    <property type="match status" value="1"/>
</dbReference>
<dbReference type="AlphaFoldDB" id="A0A1I7Z9E2"/>
<name>A0A1I7Z9E2_9BILA</name>
<keyword evidence="1" id="KW-0732">Signal</keyword>
<organism evidence="3 4">
    <name type="scientific">Steinernema glaseri</name>
    <dbReference type="NCBI Taxonomy" id="37863"/>
    <lineage>
        <taxon>Eukaryota</taxon>
        <taxon>Metazoa</taxon>
        <taxon>Ecdysozoa</taxon>
        <taxon>Nematoda</taxon>
        <taxon>Chromadorea</taxon>
        <taxon>Rhabditida</taxon>
        <taxon>Tylenchina</taxon>
        <taxon>Panagrolaimomorpha</taxon>
        <taxon>Strongyloidoidea</taxon>
        <taxon>Steinernematidae</taxon>
        <taxon>Steinernema</taxon>
    </lineage>
</organism>
<dbReference type="InterPro" id="IPR003677">
    <property type="entry name" value="ANIS5_cation-bd"/>
</dbReference>
<evidence type="ECO:0000313" key="4">
    <source>
        <dbReference type="WBParaSite" id="L893_g24139.t1"/>
    </source>
</evidence>
<accession>A0A1I7Z9E2</accession>
<protein>
    <submittedName>
        <fullName evidence="4">DUF148 domain-containing protein</fullName>
    </submittedName>
</protein>
<proteinExistence type="predicted"/>